<feature type="compositionally biased region" description="Basic and acidic residues" evidence="1">
    <location>
        <begin position="422"/>
        <end position="437"/>
    </location>
</feature>
<feature type="region of interest" description="Disordered" evidence="1">
    <location>
        <begin position="417"/>
        <end position="461"/>
    </location>
</feature>
<feature type="region of interest" description="Disordered" evidence="1">
    <location>
        <begin position="269"/>
        <end position="370"/>
    </location>
</feature>
<dbReference type="InParanoid" id="K1W4A8"/>
<dbReference type="EMBL" id="AMBO01000242">
    <property type="protein sequence ID" value="EKD03683.1"/>
    <property type="molecule type" value="Genomic_DNA"/>
</dbReference>
<feature type="region of interest" description="Disordered" evidence="1">
    <location>
        <begin position="129"/>
        <end position="161"/>
    </location>
</feature>
<dbReference type="Proteomes" id="UP000006757">
    <property type="component" value="Unassembled WGS sequence"/>
</dbReference>
<feature type="compositionally biased region" description="Basic and acidic residues" evidence="1">
    <location>
        <begin position="269"/>
        <end position="289"/>
    </location>
</feature>
<feature type="compositionally biased region" description="Low complexity" evidence="1">
    <location>
        <begin position="129"/>
        <end position="153"/>
    </location>
</feature>
<dbReference type="eggNOG" id="ENOG502SDNX">
    <property type="taxonomic scope" value="Eukaryota"/>
</dbReference>
<gene>
    <name evidence="2" type="ORF">A1Q2_02029</name>
</gene>
<dbReference type="STRING" id="1220162.K1W4A8"/>
<feature type="region of interest" description="Disordered" evidence="1">
    <location>
        <begin position="382"/>
        <end position="403"/>
    </location>
</feature>
<organism evidence="2 3">
    <name type="scientific">Trichosporon asahii var. asahii (strain CBS 8904)</name>
    <name type="common">Yeast</name>
    <dbReference type="NCBI Taxonomy" id="1220162"/>
    <lineage>
        <taxon>Eukaryota</taxon>
        <taxon>Fungi</taxon>
        <taxon>Dikarya</taxon>
        <taxon>Basidiomycota</taxon>
        <taxon>Agaricomycotina</taxon>
        <taxon>Tremellomycetes</taxon>
        <taxon>Trichosporonales</taxon>
        <taxon>Trichosporonaceae</taxon>
        <taxon>Trichosporon</taxon>
    </lineage>
</organism>
<dbReference type="OMA" id="MWNIRED"/>
<dbReference type="AlphaFoldDB" id="K1W4A8"/>
<evidence type="ECO:0008006" key="4">
    <source>
        <dbReference type="Google" id="ProtNLM"/>
    </source>
</evidence>
<keyword evidence="3" id="KW-1185">Reference proteome</keyword>
<proteinExistence type="predicted"/>
<sequence>MSNGVIAPSALSTGVPPRPSTVASPVPTPASTATSSSQTPMQPSTPVPAIGTPSPGVNQNGKRELSPDRINGAPPAKKPLLEESQGTPRPMGVTNPVVSTAATPTVAAPSAPAPTAPAAAPAAPQPTAAAVAAPAPTPANATAGGAAGTKAPGMLPMGKGSGIDLRAEEEAARRAQRSAVGNIKFAGNASRARHTDLFGEVAMRNRLNQIAHNMTVDDDAMRYLALAAEARHQPPMSKEAAGRPAKALWSQRITSDPNAVMQALMTANKEENKAHRVARTERNARETEMARAAAAAREREEAAGGSAPSPAVETNSPDERPSPGGAGSGASSAGSKPKEPTFQAAPTFGAPPPKKTGKGKKAASRDVSADVQAKMTNIAASLATGRKKYAWQSGGSGAFRPQVPSLLSGKRKAAEAAAAEAETEKTGKTDAKAEVKAKKPKRTISAPHRRDVDVEKKGDKAAKDDGALTLVDMAFALAHDGSGRGMGTPDQIAHKIWSQPGGPYGRWS</sequence>
<evidence type="ECO:0000256" key="1">
    <source>
        <dbReference type="SAM" id="MobiDB-lite"/>
    </source>
</evidence>
<reference evidence="2 3" key="1">
    <citation type="journal article" date="2012" name="Eukaryot. Cell">
        <title>Genome sequence of the Trichosporon asahii environmental strain CBS 8904.</title>
        <authorList>
            <person name="Yang R.Y."/>
            <person name="Li H.T."/>
            <person name="Zhu H."/>
            <person name="Zhou G.P."/>
            <person name="Wang M."/>
            <person name="Wang L."/>
        </authorList>
    </citation>
    <scope>NUCLEOTIDE SEQUENCE [LARGE SCALE GENOMIC DNA]</scope>
    <source>
        <strain evidence="2 3">CBS 8904</strain>
    </source>
</reference>
<dbReference type="OrthoDB" id="21060at2759"/>
<feature type="compositionally biased region" description="Basic and acidic residues" evidence="1">
    <location>
        <begin position="448"/>
        <end position="461"/>
    </location>
</feature>
<comment type="caution">
    <text evidence="2">The sequence shown here is derived from an EMBL/GenBank/DDBJ whole genome shotgun (WGS) entry which is preliminary data.</text>
</comment>
<dbReference type="HOGENOM" id="CLU_627292_0_0_1"/>
<feature type="region of interest" description="Disordered" evidence="1">
    <location>
        <begin position="486"/>
        <end position="508"/>
    </location>
</feature>
<evidence type="ECO:0000313" key="2">
    <source>
        <dbReference type="EMBL" id="EKD03683.1"/>
    </source>
</evidence>
<feature type="region of interest" description="Disordered" evidence="1">
    <location>
        <begin position="1"/>
        <end position="97"/>
    </location>
</feature>
<feature type="compositionally biased region" description="Low complexity" evidence="1">
    <location>
        <begin position="20"/>
        <end position="48"/>
    </location>
</feature>
<accession>K1W4A8</accession>
<name>K1W4A8_TRIAC</name>
<protein>
    <recommendedName>
        <fullName evidence="4">TBP-associated factor 4</fullName>
    </recommendedName>
</protein>
<evidence type="ECO:0000313" key="3">
    <source>
        <dbReference type="Proteomes" id="UP000006757"/>
    </source>
</evidence>